<evidence type="ECO:0000313" key="3">
    <source>
        <dbReference type="Proteomes" id="UP000265520"/>
    </source>
</evidence>
<comment type="caution">
    <text evidence="2">The sequence shown here is derived from an EMBL/GenBank/DDBJ whole genome shotgun (WGS) entry which is preliminary data.</text>
</comment>
<organism evidence="2 3">
    <name type="scientific">Trifolium medium</name>
    <dbReference type="NCBI Taxonomy" id="97028"/>
    <lineage>
        <taxon>Eukaryota</taxon>
        <taxon>Viridiplantae</taxon>
        <taxon>Streptophyta</taxon>
        <taxon>Embryophyta</taxon>
        <taxon>Tracheophyta</taxon>
        <taxon>Spermatophyta</taxon>
        <taxon>Magnoliopsida</taxon>
        <taxon>eudicotyledons</taxon>
        <taxon>Gunneridae</taxon>
        <taxon>Pentapetalae</taxon>
        <taxon>rosids</taxon>
        <taxon>fabids</taxon>
        <taxon>Fabales</taxon>
        <taxon>Fabaceae</taxon>
        <taxon>Papilionoideae</taxon>
        <taxon>50 kb inversion clade</taxon>
        <taxon>NPAAA clade</taxon>
        <taxon>Hologalegina</taxon>
        <taxon>IRL clade</taxon>
        <taxon>Trifolieae</taxon>
        <taxon>Trifolium</taxon>
    </lineage>
</organism>
<proteinExistence type="predicted"/>
<accession>A0A392NCE2</accession>
<dbReference type="Proteomes" id="UP000265520">
    <property type="component" value="Unassembled WGS sequence"/>
</dbReference>
<gene>
    <name evidence="2" type="ORF">A2U01_0017839</name>
</gene>
<reference evidence="2 3" key="1">
    <citation type="journal article" date="2018" name="Front. Plant Sci.">
        <title>Red Clover (Trifolium pratense) and Zigzag Clover (T. medium) - A Picture of Genomic Similarities and Differences.</title>
        <authorList>
            <person name="Dluhosova J."/>
            <person name="Istvanek J."/>
            <person name="Nedelnik J."/>
            <person name="Repkova J."/>
        </authorList>
    </citation>
    <scope>NUCLEOTIDE SEQUENCE [LARGE SCALE GENOMIC DNA]</scope>
    <source>
        <strain evidence="3">cv. 10/8</strain>
        <tissue evidence="2">Leaf</tissue>
    </source>
</reference>
<protein>
    <submittedName>
        <fullName evidence="2">Uncharacterized protein</fullName>
    </submittedName>
</protein>
<dbReference type="EMBL" id="LXQA010033426">
    <property type="protein sequence ID" value="MCH96849.1"/>
    <property type="molecule type" value="Genomic_DNA"/>
</dbReference>
<evidence type="ECO:0000256" key="1">
    <source>
        <dbReference type="SAM" id="MobiDB-lite"/>
    </source>
</evidence>
<sequence>MKKNWRGSNSVKNTLETILTRRYGTGLGDFKPGKACAFSLIPASSFRRRRNNDVHSPSIFPLIRPLILISASSKPHNQSPRSSTGNCTVTGRRQMKG</sequence>
<dbReference type="AlphaFoldDB" id="A0A392NCE2"/>
<feature type="region of interest" description="Disordered" evidence="1">
    <location>
        <begin position="71"/>
        <end position="97"/>
    </location>
</feature>
<feature type="compositionally biased region" description="Polar residues" evidence="1">
    <location>
        <begin position="71"/>
        <end position="91"/>
    </location>
</feature>
<keyword evidence="3" id="KW-1185">Reference proteome</keyword>
<evidence type="ECO:0000313" key="2">
    <source>
        <dbReference type="EMBL" id="MCH96849.1"/>
    </source>
</evidence>
<name>A0A392NCE2_9FABA</name>